<protein>
    <recommendedName>
        <fullName evidence="1">Carbohydrate kinase PfkB domain-containing protein</fullName>
    </recommendedName>
</protein>
<dbReference type="AlphaFoldDB" id="A0AAV7Y3J6"/>
<dbReference type="InterPro" id="IPR034093">
    <property type="entry name" value="KHK"/>
</dbReference>
<dbReference type="PANTHER" id="PTHR42774">
    <property type="entry name" value="PHOSPHOTRANSFERASE SYSTEM TRANSPORT PROTEIN"/>
    <property type="match status" value="1"/>
</dbReference>
<dbReference type="InterPro" id="IPR029056">
    <property type="entry name" value="Ribokinase-like"/>
</dbReference>
<reference evidence="2" key="1">
    <citation type="submission" date="2022-12" db="EMBL/GenBank/DDBJ databases">
        <title>Chromosome-level genome assembly of the bean flower thrips Megalurothrips usitatus.</title>
        <authorList>
            <person name="Ma L."/>
            <person name="Liu Q."/>
            <person name="Li H."/>
            <person name="Cai W."/>
        </authorList>
    </citation>
    <scope>NUCLEOTIDE SEQUENCE</scope>
    <source>
        <strain evidence="2">Cailab_2022a</strain>
    </source>
</reference>
<dbReference type="GO" id="GO:0004454">
    <property type="term" value="F:ketohexokinase activity"/>
    <property type="evidence" value="ECO:0007669"/>
    <property type="project" value="InterPro"/>
</dbReference>
<name>A0AAV7Y3J6_9NEOP</name>
<dbReference type="SUPFAM" id="SSF53613">
    <property type="entry name" value="Ribokinase-like"/>
    <property type="match status" value="1"/>
</dbReference>
<dbReference type="EMBL" id="JAPTSV010000001">
    <property type="protein sequence ID" value="KAJ1532175.1"/>
    <property type="molecule type" value="Genomic_DNA"/>
</dbReference>
<accession>A0AAV7Y3J6</accession>
<dbReference type="Pfam" id="PF00294">
    <property type="entry name" value="PfkB"/>
    <property type="match status" value="1"/>
</dbReference>
<dbReference type="InterPro" id="IPR011611">
    <property type="entry name" value="PfkB_dom"/>
</dbReference>
<evidence type="ECO:0000313" key="3">
    <source>
        <dbReference type="Proteomes" id="UP001075354"/>
    </source>
</evidence>
<feature type="domain" description="Carbohydrate kinase PfkB" evidence="1">
    <location>
        <begin position="16"/>
        <end position="301"/>
    </location>
</feature>
<dbReference type="Proteomes" id="UP001075354">
    <property type="component" value="Chromosome 1"/>
</dbReference>
<comment type="caution">
    <text evidence="2">The sequence shown here is derived from an EMBL/GenBank/DDBJ whole genome shotgun (WGS) entry which is preliminary data.</text>
</comment>
<organism evidence="2 3">
    <name type="scientific">Megalurothrips usitatus</name>
    <name type="common">bean blossom thrips</name>
    <dbReference type="NCBI Taxonomy" id="439358"/>
    <lineage>
        <taxon>Eukaryota</taxon>
        <taxon>Metazoa</taxon>
        <taxon>Ecdysozoa</taxon>
        <taxon>Arthropoda</taxon>
        <taxon>Hexapoda</taxon>
        <taxon>Insecta</taxon>
        <taxon>Pterygota</taxon>
        <taxon>Neoptera</taxon>
        <taxon>Paraneoptera</taxon>
        <taxon>Thysanoptera</taxon>
        <taxon>Terebrantia</taxon>
        <taxon>Thripoidea</taxon>
        <taxon>Thripidae</taxon>
        <taxon>Megalurothrips</taxon>
    </lineage>
</organism>
<dbReference type="PANTHER" id="PTHR42774:SF3">
    <property type="entry name" value="KETOHEXOKINASE"/>
    <property type="match status" value="1"/>
</dbReference>
<dbReference type="InterPro" id="IPR052562">
    <property type="entry name" value="Ketohexokinase-related"/>
</dbReference>
<dbReference type="GO" id="GO:0006000">
    <property type="term" value="P:fructose metabolic process"/>
    <property type="evidence" value="ECO:0007669"/>
    <property type="project" value="InterPro"/>
</dbReference>
<keyword evidence="3" id="KW-1185">Reference proteome</keyword>
<sequence length="317" mass="34535">MSGAMALPEGDQDTFLVVGFVCYDLIFTSPHYPEEDSMVRAVDYHKRRGGNASNSCSVLSQLGAKCELLAPMTTDENAQYMQDDLKASNVAFHNCPIYPECMTPFTSIIQSIASGSRTIMHYRPDGFPETNANDFSKLNLSAYKWIHFEGRGLPEPLKMIDIIDAWNAKSKKQIPYSVELEKRAEATKSLISKGDFVFVAKEFARYLGYNDALSALNGLAQQVKPGATIIVPWGEQGAMARCSNGEIVSSKAYSPACIVDTTGAGDTFLAATIFYLSQNKSVAESIDFGNRIAGAKCGMKGYSGINDVYSQILKGGK</sequence>
<dbReference type="CDD" id="cd01939">
    <property type="entry name" value="Ketohexokinase"/>
    <property type="match status" value="1"/>
</dbReference>
<dbReference type="Gene3D" id="3.40.1190.20">
    <property type="match status" value="1"/>
</dbReference>
<gene>
    <name evidence="2" type="ORF">ONE63_000797</name>
</gene>
<evidence type="ECO:0000259" key="1">
    <source>
        <dbReference type="Pfam" id="PF00294"/>
    </source>
</evidence>
<proteinExistence type="predicted"/>
<evidence type="ECO:0000313" key="2">
    <source>
        <dbReference type="EMBL" id="KAJ1532175.1"/>
    </source>
</evidence>